<evidence type="ECO:0000313" key="1">
    <source>
        <dbReference type="EMBL" id="KAI9908210.1"/>
    </source>
</evidence>
<name>A0ACC0VQI4_9STRA</name>
<comment type="caution">
    <text evidence="1">The sequence shown here is derived from an EMBL/GenBank/DDBJ whole genome shotgun (WGS) entry which is preliminary data.</text>
</comment>
<protein>
    <submittedName>
        <fullName evidence="1">Uncharacterized protein</fullName>
    </submittedName>
</protein>
<organism evidence="1 2">
    <name type="scientific">Peronosclerospora sorghi</name>
    <dbReference type="NCBI Taxonomy" id="230839"/>
    <lineage>
        <taxon>Eukaryota</taxon>
        <taxon>Sar</taxon>
        <taxon>Stramenopiles</taxon>
        <taxon>Oomycota</taxon>
        <taxon>Peronosporomycetes</taxon>
        <taxon>Peronosporales</taxon>
        <taxon>Peronosporaceae</taxon>
        <taxon>Peronosclerospora</taxon>
    </lineage>
</organism>
<reference evidence="1 2" key="1">
    <citation type="journal article" date="2022" name="bioRxiv">
        <title>The genome of the oomycete Peronosclerospora sorghi, a cosmopolitan pathogen of maize and sorghum, is inflated with dispersed pseudogenes.</title>
        <authorList>
            <person name="Fletcher K."/>
            <person name="Martin F."/>
            <person name="Isakeit T."/>
            <person name="Cavanaugh K."/>
            <person name="Magill C."/>
            <person name="Michelmore R."/>
        </authorList>
    </citation>
    <scope>NUCLEOTIDE SEQUENCE [LARGE SCALE GENOMIC DNA]</scope>
    <source>
        <strain evidence="1">P6</strain>
    </source>
</reference>
<dbReference type="EMBL" id="CM047587">
    <property type="protein sequence ID" value="KAI9908210.1"/>
    <property type="molecule type" value="Genomic_DNA"/>
</dbReference>
<evidence type="ECO:0000313" key="2">
    <source>
        <dbReference type="Proteomes" id="UP001163321"/>
    </source>
</evidence>
<keyword evidence="2" id="KW-1185">Reference proteome</keyword>
<accession>A0ACC0VQI4</accession>
<proteinExistence type="predicted"/>
<sequence>MLAHPKTFYTLSSWCKNVTAKAPLKTSPIFDVENSFRNIITSSEIAIVAQICKHISAVFSNQL</sequence>
<gene>
    <name evidence="1" type="ORF">PsorP6_003615</name>
</gene>
<dbReference type="Proteomes" id="UP001163321">
    <property type="component" value="Chromosome 8"/>
</dbReference>